<evidence type="ECO:0000313" key="9">
    <source>
        <dbReference type="Proteomes" id="UP001368500"/>
    </source>
</evidence>
<dbReference type="EC" id="5.2.1.8" evidence="3"/>
<dbReference type="InterPro" id="IPR046357">
    <property type="entry name" value="PPIase_dom_sf"/>
</dbReference>
<dbReference type="Proteomes" id="UP001368500">
    <property type="component" value="Unassembled WGS sequence"/>
</dbReference>
<keyword evidence="4 5" id="KW-0697">Rotamase</keyword>
<evidence type="ECO:0000256" key="4">
    <source>
        <dbReference type="ARBA" id="ARBA00023110"/>
    </source>
</evidence>
<dbReference type="PANTHER" id="PTHR47245">
    <property type="entry name" value="PEPTIDYLPROLYL ISOMERASE"/>
    <property type="match status" value="1"/>
</dbReference>
<dbReference type="InterPro" id="IPR027304">
    <property type="entry name" value="Trigger_fact/SurA_dom_sf"/>
</dbReference>
<dbReference type="Gene3D" id="3.10.50.40">
    <property type="match status" value="1"/>
</dbReference>
<comment type="similarity">
    <text evidence="2">Belongs to the PpiC/parvulin rotamase family.</text>
</comment>
<dbReference type="PROSITE" id="PS50198">
    <property type="entry name" value="PPIC_PPIASE_2"/>
    <property type="match status" value="1"/>
</dbReference>
<sequence length="274" mass="30193">MNRTSQAARAALASAVIALLVPIAAQAQNIAIVNGKAVPKSRVDVLLKQAERAGQQVTPEMQGQAREQAVLREIFAQEAERRGVAAGAEYKAQMELARQSILIRQLFEDYRTKNPVSDADAQAEYDKVKAANGGTEYRARHILVESEEEAKALIAQIKGGAKFEDLAKEKSKDPGSGQNGGDLDFARAENYVPEFSKAMTALKKGELTEAPVKSQFGWHIIQLDDTREAQFPPFAEVKGQIKQRIEQQKLQDYQEKLRTSAKTDYKFADGGHAH</sequence>
<feature type="domain" description="PpiC" evidence="7">
    <location>
        <begin position="134"/>
        <end position="225"/>
    </location>
</feature>
<dbReference type="GO" id="GO:0003755">
    <property type="term" value="F:peptidyl-prolyl cis-trans isomerase activity"/>
    <property type="evidence" value="ECO:0007669"/>
    <property type="project" value="UniProtKB-EC"/>
</dbReference>
<dbReference type="InterPro" id="IPR000297">
    <property type="entry name" value="PPIase_PpiC"/>
</dbReference>
<organism evidence="8 9">
    <name type="scientific">Pseudaquabacterium rugosum</name>
    <dbReference type="NCBI Taxonomy" id="2984194"/>
    <lineage>
        <taxon>Bacteria</taxon>
        <taxon>Pseudomonadati</taxon>
        <taxon>Pseudomonadota</taxon>
        <taxon>Betaproteobacteria</taxon>
        <taxon>Burkholderiales</taxon>
        <taxon>Sphaerotilaceae</taxon>
        <taxon>Pseudaquabacterium</taxon>
    </lineage>
</organism>
<protein>
    <recommendedName>
        <fullName evidence="3">peptidylprolyl isomerase</fullName>
        <ecNumber evidence="3">5.2.1.8</ecNumber>
    </recommendedName>
</protein>
<comment type="catalytic activity">
    <reaction evidence="1">
        <text>[protein]-peptidylproline (omega=180) = [protein]-peptidylproline (omega=0)</text>
        <dbReference type="Rhea" id="RHEA:16237"/>
        <dbReference type="Rhea" id="RHEA-COMP:10747"/>
        <dbReference type="Rhea" id="RHEA-COMP:10748"/>
        <dbReference type="ChEBI" id="CHEBI:83833"/>
        <dbReference type="ChEBI" id="CHEBI:83834"/>
        <dbReference type="EC" id="5.2.1.8"/>
    </reaction>
</comment>
<keyword evidence="6" id="KW-0732">Signal</keyword>
<dbReference type="InterPro" id="IPR050245">
    <property type="entry name" value="PrsA_foldase"/>
</dbReference>
<dbReference type="RefSeq" id="WP_341372694.1">
    <property type="nucleotide sequence ID" value="NZ_JBBUTF010000003.1"/>
</dbReference>
<dbReference type="PANTHER" id="PTHR47245:SF2">
    <property type="entry name" value="PEPTIDYL-PROLYL CIS-TRANS ISOMERASE HP_0175-RELATED"/>
    <property type="match status" value="1"/>
</dbReference>
<dbReference type="EMBL" id="JBBUTF010000003">
    <property type="protein sequence ID" value="MEK8024907.1"/>
    <property type="molecule type" value="Genomic_DNA"/>
</dbReference>
<evidence type="ECO:0000259" key="7">
    <source>
        <dbReference type="PROSITE" id="PS50198"/>
    </source>
</evidence>
<name>A0ABU9B4X8_9BURK</name>
<dbReference type="SUPFAM" id="SSF109998">
    <property type="entry name" value="Triger factor/SurA peptide-binding domain-like"/>
    <property type="match status" value="1"/>
</dbReference>
<comment type="caution">
    <text evidence="8">The sequence shown here is derived from an EMBL/GenBank/DDBJ whole genome shotgun (WGS) entry which is preliminary data.</text>
</comment>
<dbReference type="SUPFAM" id="SSF54534">
    <property type="entry name" value="FKBP-like"/>
    <property type="match status" value="1"/>
</dbReference>
<evidence type="ECO:0000256" key="2">
    <source>
        <dbReference type="ARBA" id="ARBA00007656"/>
    </source>
</evidence>
<evidence type="ECO:0000256" key="1">
    <source>
        <dbReference type="ARBA" id="ARBA00000971"/>
    </source>
</evidence>
<evidence type="ECO:0000256" key="6">
    <source>
        <dbReference type="SAM" id="SignalP"/>
    </source>
</evidence>
<accession>A0ABU9B4X8</accession>
<dbReference type="Pfam" id="PF13616">
    <property type="entry name" value="Rotamase_3"/>
    <property type="match status" value="1"/>
</dbReference>
<feature type="chain" id="PRO_5047457024" description="peptidylprolyl isomerase" evidence="6">
    <location>
        <begin position="28"/>
        <end position="274"/>
    </location>
</feature>
<keyword evidence="9" id="KW-1185">Reference proteome</keyword>
<feature type="signal peptide" evidence="6">
    <location>
        <begin position="1"/>
        <end position="27"/>
    </location>
</feature>
<evidence type="ECO:0000313" key="8">
    <source>
        <dbReference type="EMBL" id="MEK8024907.1"/>
    </source>
</evidence>
<keyword evidence="5 8" id="KW-0413">Isomerase</keyword>
<proteinExistence type="inferred from homology"/>
<reference evidence="8 9" key="1">
    <citation type="submission" date="2024-04" db="EMBL/GenBank/DDBJ databases">
        <title>Novel species of the genus Ideonella isolated from streams.</title>
        <authorList>
            <person name="Lu H."/>
        </authorList>
    </citation>
    <scope>NUCLEOTIDE SEQUENCE [LARGE SCALE GENOMIC DNA]</scope>
    <source>
        <strain evidence="8 9">BYS139W</strain>
    </source>
</reference>
<evidence type="ECO:0000256" key="3">
    <source>
        <dbReference type="ARBA" id="ARBA00013194"/>
    </source>
</evidence>
<evidence type="ECO:0000256" key="5">
    <source>
        <dbReference type="PROSITE-ProRule" id="PRU00278"/>
    </source>
</evidence>
<gene>
    <name evidence="8" type="ORF">AACH11_02860</name>
</gene>